<keyword evidence="2" id="KW-0812">Transmembrane</keyword>
<evidence type="ECO:0000313" key="5">
    <source>
        <dbReference type="EMBL" id="KKG57584.1"/>
    </source>
</evidence>
<evidence type="ECO:0000313" key="9">
    <source>
        <dbReference type="Proteomes" id="UP000034566"/>
    </source>
</evidence>
<proteinExistence type="predicted"/>
<dbReference type="FunFam" id="3.90.550.10:FF:000129">
    <property type="entry name" value="Glycosyltransferase family 2 protein"/>
    <property type="match status" value="1"/>
</dbReference>
<keyword evidence="2" id="KW-1133">Transmembrane helix</keyword>
<comment type="caution">
    <text evidence="4">The sequence shown here is derived from an EMBL/GenBank/DDBJ whole genome shotgun (WGS) entry which is preliminary data.</text>
</comment>
<gene>
    <name evidence="5" type="ORF">DU33_19475</name>
    <name evidence="6" type="ORF">DU45_20320</name>
    <name evidence="4" type="ORF">DU64_05320</name>
</gene>
<feature type="transmembrane region" description="Helical" evidence="2">
    <location>
        <begin position="254"/>
        <end position="276"/>
    </location>
</feature>
<evidence type="ECO:0000256" key="2">
    <source>
        <dbReference type="SAM" id="Phobius"/>
    </source>
</evidence>
<dbReference type="Proteomes" id="UP000034188">
    <property type="component" value="Unassembled WGS sequence"/>
</dbReference>
<dbReference type="CDD" id="cd04179">
    <property type="entry name" value="DPM_DPG-synthase_like"/>
    <property type="match status" value="1"/>
</dbReference>
<dbReference type="SUPFAM" id="SSF53448">
    <property type="entry name" value="Nucleotide-diphospho-sugar transferases"/>
    <property type="match status" value="1"/>
</dbReference>
<dbReference type="PANTHER" id="PTHR48090:SF7">
    <property type="entry name" value="RFBJ PROTEIN"/>
    <property type="match status" value="1"/>
</dbReference>
<dbReference type="EMBL" id="JJPI01000019">
    <property type="protein sequence ID" value="KKG57584.1"/>
    <property type="molecule type" value="Genomic_DNA"/>
</dbReference>
<evidence type="ECO:0000313" key="6">
    <source>
        <dbReference type="EMBL" id="KKG63409.1"/>
    </source>
</evidence>
<dbReference type="Proteomes" id="UP000034279">
    <property type="component" value="Unassembled WGS sequence"/>
</dbReference>
<evidence type="ECO:0000313" key="7">
    <source>
        <dbReference type="Proteomes" id="UP000034188"/>
    </source>
</evidence>
<dbReference type="RefSeq" id="WP_048036776.1">
    <property type="nucleotide sequence ID" value="NZ_JJPI01000019.1"/>
</dbReference>
<dbReference type="InterPro" id="IPR029044">
    <property type="entry name" value="Nucleotide-diphossugar_trans"/>
</dbReference>
<evidence type="ECO:0000313" key="4">
    <source>
        <dbReference type="EMBL" id="KKG56904.1"/>
    </source>
</evidence>
<dbReference type="EMBL" id="JJPJ01000162">
    <property type="protein sequence ID" value="KKG56904.1"/>
    <property type="molecule type" value="Genomic_DNA"/>
</dbReference>
<protein>
    <submittedName>
        <fullName evidence="4">Dolichyl-phosphate mannose synthase</fullName>
    </submittedName>
</protein>
<accession>A0A0F8GQ78</accession>
<organism evidence="4 8">
    <name type="scientific">Methanosarcina mazei</name>
    <name type="common">Methanosarcina frisia</name>
    <dbReference type="NCBI Taxonomy" id="2209"/>
    <lineage>
        <taxon>Archaea</taxon>
        <taxon>Methanobacteriati</taxon>
        <taxon>Methanobacteriota</taxon>
        <taxon>Stenosarchaea group</taxon>
        <taxon>Methanomicrobia</taxon>
        <taxon>Methanosarcinales</taxon>
        <taxon>Methanosarcinaceae</taxon>
        <taxon>Methanosarcina</taxon>
    </lineage>
</organism>
<evidence type="ECO:0000259" key="3">
    <source>
        <dbReference type="Pfam" id="PF00535"/>
    </source>
</evidence>
<dbReference type="Gene3D" id="3.90.550.10">
    <property type="entry name" value="Spore Coat Polysaccharide Biosynthesis Protein SpsA, Chain A"/>
    <property type="match status" value="1"/>
</dbReference>
<feature type="region of interest" description="Disordered" evidence="1">
    <location>
        <begin position="1"/>
        <end position="28"/>
    </location>
</feature>
<keyword evidence="2" id="KW-0472">Membrane</keyword>
<feature type="transmembrane region" description="Helical" evidence="2">
    <location>
        <begin position="288"/>
        <end position="311"/>
    </location>
</feature>
<dbReference type="PANTHER" id="PTHR48090">
    <property type="entry name" value="UNDECAPRENYL-PHOSPHATE 4-DEOXY-4-FORMAMIDO-L-ARABINOSE TRANSFERASE-RELATED"/>
    <property type="match status" value="1"/>
</dbReference>
<dbReference type="InterPro" id="IPR001173">
    <property type="entry name" value="Glyco_trans_2-like"/>
</dbReference>
<feature type="domain" description="Glycosyltransferase 2-like" evidence="3">
    <location>
        <begin position="32"/>
        <end position="184"/>
    </location>
</feature>
<name>A0A0F8GQ78_METMZ</name>
<dbReference type="InterPro" id="IPR050256">
    <property type="entry name" value="Glycosyltransferase_2"/>
</dbReference>
<dbReference type="Proteomes" id="UP000034566">
    <property type="component" value="Unassembled WGS sequence"/>
</dbReference>
<dbReference type="AlphaFoldDB" id="A0A0F8GQ78"/>
<dbReference type="Pfam" id="PF00535">
    <property type="entry name" value="Glycos_transf_2"/>
    <property type="match status" value="1"/>
</dbReference>
<reference evidence="7 8" key="1">
    <citation type="journal article" date="2015" name="ISME J.">
        <title>Genomic and phenotypic differentiation among Methanosarcina mazei populations from Columbia River sediment.</title>
        <authorList>
            <person name="Youngblut N.D."/>
            <person name="Wirth J.S."/>
            <person name="Henriksen J.R."/>
            <person name="Smith M."/>
            <person name="Simon H."/>
            <person name="Metcalf W.W."/>
            <person name="Whitaker R.J."/>
        </authorList>
    </citation>
    <scope>NUCLEOTIDE SEQUENCE [LARGE SCALE GENOMIC DNA]</scope>
    <source>
        <strain evidence="5 7">3.F.T.1A.1</strain>
        <strain evidence="4 8">3.F.T.1A.2</strain>
        <strain evidence="6 9">3.F.T.1A.4</strain>
    </source>
</reference>
<dbReference type="EMBL" id="JJPK01000038">
    <property type="protein sequence ID" value="KKG63409.1"/>
    <property type="molecule type" value="Genomic_DNA"/>
</dbReference>
<dbReference type="PATRIC" id="fig|2209.42.peg.4250"/>
<evidence type="ECO:0000256" key="1">
    <source>
        <dbReference type="SAM" id="MobiDB-lite"/>
    </source>
</evidence>
<sequence>MNNELLTGKNARLTTKNEESPDARGTSPQNITVVLPAYNEEVSIGSIVLLTRHYSDSVIVIDDGSSDRTARIAEKAGAHVIVHEANKGKGAALKTGFAAAADLGADIIVTMDSDGQHNPSDIPKLVAPIIDGYAEMVNGSRYLTHQDKNTPIYRRFGQTILDTATKMNSGLKITDSQSGFRAFSASTKNVFRFKARGMAIESEMLADAGRSGLRITEVEIGVRYDVDGSTMSPIKHGLGVLVMVLKDVEFNRPLYYFTAPGVLLWGGGLTMGVSFLHNYNAVGQGLNFGPTILMILLIIVGTFMALTGVLLHSMSAVARKTEAA</sequence>
<evidence type="ECO:0000313" key="8">
    <source>
        <dbReference type="Proteomes" id="UP000034279"/>
    </source>
</evidence>